<gene>
    <name evidence="2" type="ORF">EZS28_045996</name>
</gene>
<accession>A0A5J4TLX1</accession>
<protein>
    <submittedName>
        <fullName evidence="2">Uncharacterized protein</fullName>
    </submittedName>
</protein>
<organism evidence="2 3">
    <name type="scientific">Streblomastix strix</name>
    <dbReference type="NCBI Taxonomy" id="222440"/>
    <lineage>
        <taxon>Eukaryota</taxon>
        <taxon>Metamonada</taxon>
        <taxon>Preaxostyla</taxon>
        <taxon>Oxymonadida</taxon>
        <taxon>Streblomastigidae</taxon>
        <taxon>Streblomastix</taxon>
    </lineage>
</organism>
<comment type="caution">
    <text evidence="2">The sequence shown here is derived from an EMBL/GenBank/DDBJ whole genome shotgun (WGS) entry which is preliminary data.</text>
</comment>
<proteinExistence type="predicted"/>
<dbReference type="AlphaFoldDB" id="A0A5J4TLX1"/>
<name>A0A5J4TLX1_9EUKA</name>
<feature type="non-terminal residue" evidence="2">
    <location>
        <position position="1"/>
    </location>
</feature>
<dbReference type="Proteomes" id="UP000324800">
    <property type="component" value="Unassembled WGS sequence"/>
</dbReference>
<evidence type="ECO:0000313" key="2">
    <source>
        <dbReference type="EMBL" id="KAA6358475.1"/>
    </source>
</evidence>
<sequence length="61" mass="7122">TTAAATIILFLFRFCLKELFFQSLPFHSFPFIYCVFVLLFLFSDKFISPGLVVRTLRLVLL</sequence>
<reference evidence="2 3" key="1">
    <citation type="submission" date="2019-03" db="EMBL/GenBank/DDBJ databases">
        <title>Single cell metagenomics reveals metabolic interactions within the superorganism composed of flagellate Streblomastix strix and complex community of Bacteroidetes bacteria on its surface.</title>
        <authorList>
            <person name="Treitli S.C."/>
            <person name="Kolisko M."/>
            <person name="Husnik F."/>
            <person name="Keeling P."/>
            <person name="Hampl V."/>
        </authorList>
    </citation>
    <scope>NUCLEOTIDE SEQUENCE [LARGE SCALE GENOMIC DNA]</scope>
    <source>
        <strain evidence="2">ST1C</strain>
    </source>
</reference>
<dbReference type="EMBL" id="SNRW01029805">
    <property type="protein sequence ID" value="KAA6358475.1"/>
    <property type="molecule type" value="Genomic_DNA"/>
</dbReference>
<keyword evidence="1" id="KW-0472">Membrane</keyword>
<feature type="transmembrane region" description="Helical" evidence="1">
    <location>
        <begin position="27"/>
        <end position="47"/>
    </location>
</feature>
<keyword evidence="1" id="KW-0812">Transmembrane</keyword>
<keyword evidence="1" id="KW-1133">Transmembrane helix</keyword>
<evidence type="ECO:0000256" key="1">
    <source>
        <dbReference type="SAM" id="Phobius"/>
    </source>
</evidence>
<evidence type="ECO:0000313" key="3">
    <source>
        <dbReference type="Proteomes" id="UP000324800"/>
    </source>
</evidence>